<keyword evidence="7" id="KW-0539">Nucleus</keyword>
<dbReference type="Pfam" id="PF01798">
    <property type="entry name" value="Nop"/>
    <property type="match status" value="1"/>
</dbReference>
<comment type="similarity">
    <text evidence="2">Belongs to the PRP31 family.</text>
</comment>
<organism evidence="11 12">
    <name type="scientific">Cerrena zonata</name>
    <dbReference type="NCBI Taxonomy" id="2478898"/>
    <lineage>
        <taxon>Eukaryota</taxon>
        <taxon>Fungi</taxon>
        <taxon>Dikarya</taxon>
        <taxon>Basidiomycota</taxon>
        <taxon>Agaricomycotina</taxon>
        <taxon>Agaricomycetes</taxon>
        <taxon>Polyporales</taxon>
        <taxon>Cerrenaceae</taxon>
        <taxon>Cerrena</taxon>
    </lineage>
</organism>
<dbReference type="InterPro" id="IPR027105">
    <property type="entry name" value="Prp31"/>
</dbReference>
<dbReference type="Gene3D" id="1.10.246.90">
    <property type="entry name" value="Nop domain"/>
    <property type="match status" value="1"/>
</dbReference>
<dbReference type="InterPro" id="IPR036070">
    <property type="entry name" value="Nop_dom_sf"/>
</dbReference>
<feature type="domain" description="Nop" evidence="10">
    <location>
        <begin position="269"/>
        <end position="387"/>
    </location>
</feature>
<evidence type="ECO:0000256" key="7">
    <source>
        <dbReference type="ARBA" id="ARBA00023242"/>
    </source>
</evidence>
<comment type="caution">
    <text evidence="11">The sequence shown here is derived from an EMBL/GenBank/DDBJ whole genome shotgun (WGS) entry which is preliminary data.</text>
</comment>
<feature type="region of interest" description="Disordered" evidence="9">
    <location>
        <begin position="397"/>
        <end position="416"/>
    </location>
</feature>
<dbReference type="PROSITE" id="PS51358">
    <property type="entry name" value="NOP"/>
    <property type="match status" value="1"/>
</dbReference>
<feature type="compositionally biased region" description="Basic residues" evidence="9">
    <location>
        <begin position="405"/>
        <end position="415"/>
    </location>
</feature>
<evidence type="ECO:0000256" key="5">
    <source>
        <dbReference type="ARBA" id="ARBA00022884"/>
    </source>
</evidence>
<keyword evidence="8" id="KW-0687">Ribonucleoprotein</keyword>
<dbReference type="Gene3D" id="1.10.287.4070">
    <property type="match status" value="1"/>
</dbReference>
<dbReference type="InterPro" id="IPR042239">
    <property type="entry name" value="Nop_C"/>
</dbReference>
<feature type="compositionally biased region" description="Acidic residues" evidence="9">
    <location>
        <begin position="51"/>
        <end position="67"/>
    </location>
</feature>
<dbReference type="GO" id="GO:0071011">
    <property type="term" value="C:precatalytic spliceosome"/>
    <property type="evidence" value="ECO:0007669"/>
    <property type="project" value="TreeGrafter"/>
</dbReference>
<evidence type="ECO:0000256" key="9">
    <source>
        <dbReference type="SAM" id="MobiDB-lite"/>
    </source>
</evidence>
<dbReference type="GO" id="GO:0000244">
    <property type="term" value="P:spliceosomal tri-snRNP complex assembly"/>
    <property type="evidence" value="ECO:0007669"/>
    <property type="project" value="InterPro"/>
</dbReference>
<gene>
    <name evidence="11" type="ORF">QCA50_000216</name>
</gene>
<dbReference type="Pfam" id="PF09785">
    <property type="entry name" value="Prp31_C"/>
    <property type="match status" value="1"/>
</dbReference>
<feature type="compositionally biased region" description="Acidic residues" evidence="9">
    <location>
        <begin position="8"/>
        <end position="23"/>
    </location>
</feature>
<dbReference type="Proteomes" id="UP001385951">
    <property type="component" value="Unassembled WGS sequence"/>
</dbReference>
<evidence type="ECO:0000313" key="12">
    <source>
        <dbReference type="Proteomes" id="UP001385951"/>
    </source>
</evidence>
<dbReference type="SUPFAM" id="SSF89124">
    <property type="entry name" value="Nop domain"/>
    <property type="match status" value="1"/>
</dbReference>
<sequence>MSALADELLADLDDLSDGEEGYEDQNQQPAEGEAGPSTSTPRGTKRKASGDADEDEDMSDNEEDGGEDGQKAVGGLVLEGGIRPAEELDAEEVQRMELGGIEDVRKIAKLEGSKRMNDILKEIEKYQANPSTPEEMSRPVHSNPEYNLIVQANNLSVDVDNEILVVHKFIRDHYSPKFPELEQLVGDPQMYIRSVRALGNAEDPTKVNLQGILPPAIIMSVLVTATTTSGVPLLEQDWEAVQRACDLADKLEEARKKIFMYVSSRMNILAPNLSAIVGTTTAAKLLGVAGGLSGIAKMPACNVHLLGAQRKIAAGFSSATQKRHTGFIFQSDLVQQTPPEYQLKIQRTIGAKCALASRMDLERKRRDGVYGEELREKIEKHVDRLAAPPPNKIIKALPIPNDGPKKRRGGKRARKAKEAYAQTELRKMQNRMAFGEAEQEVGAFDETKGLGMIGTGKVRANAGEAKSRAKLSKANKLRTAALSRAAAQSGQTSGTATSLTVTPVQGFELTNRAAAAQKVKEANDRWFAGGTFSFVGQKGA</sequence>
<comment type="subcellular location">
    <subcellularLocation>
        <location evidence="1">Nucleus</location>
    </subcellularLocation>
</comment>
<proteinExistence type="inferred from homology"/>
<keyword evidence="4" id="KW-0747">Spliceosome</keyword>
<evidence type="ECO:0000256" key="6">
    <source>
        <dbReference type="ARBA" id="ARBA00023187"/>
    </source>
</evidence>
<evidence type="ECO:0000256" key="8">
    <source>
        <dbReference type="ARBA" id="ARBA00023274"/>
    </source>
</evidence>
<evidence type="ECO:0000259" key="10">
    <source>
        <dbReference type="PROSITE" id="PS51358"/>
    </source>
</evidence>
<evidence type="ECO:0000313" key="11">
    <source>
        <dbReference type="EMBL" id="KAK7695580.1"/>
    </source>
</evidence>
<dbReference type="InterPro" id="IPR002687">
    <property type="entry name" value="Nop_dom"/>
</dbReference>
<dbReference type="GO" id="GO:0005687">
    <property type="term" value="C:U4 snRNP"/>
    <property type="evidence" value="ECO:0007669"/>
    <property type="project" value="TreeGrafter"/>
</dbReference>
<dbReference type="FunFam" id="1.10.287.4070:FF:000003">
    <property type="entry name" value="U4/U6 small nuclear ribonucleoprotein PRP31"/>
    <property type="match status" value="1"/>
</dbReference>
<evidence type="ECO:0000256" key="1">
    <source>
        <dbReference type="ARBA" id="ARBA00004123"/>
    </source>
</evidence>
<keyword evidence="6" id="KW-0508">mRNA splicing</keyword>
<evidence type="ECO:0000256" key="4">
    <source>
        <dbReference type="ARBA" id="ARBA00022728"/>
    </source>
</evidence>
<dbReference type="PANTHER" id="PTHR13904">
    <property type="entry name" value="PRE-MRNA SPLICING FACTOR PRP31"/>
    <property type="match status" value="1"/>
</dbReference>
<protein>
    <recommendedName>
        <fullName evidence="10">Nop domain-containing protein</fullName>
    </recommendedName>
</protein>
<feature type="region of interest" description="Disordered" evidence="9">
    <location>
        <begin position="1"/>
        <end position="72"/>
    </location>
</feature>
<accession>A0AAW0GQT4</accession>
<dbReference type="FunFam" id="1.10.246.90:FF:000002">
    <property type="entry name" value="U4/U6 small nuclear ribonucleoprotein Prp31"/>
    <property type="match status" value="1"/>
</dbReference>
<dbReference type="SMART" id="SM00931">
    <property type="entry name" value="NOSIC"/>
    <property type="match status" value="1"/>
</dbReference>
<name>A0AAW0GQT4_9APHY</name>
<dbReference type="EMBL" id="JASBNA010000001">
    <property type="protein sequence ID" value="KAK7695580.1"/>
    <property type="molecule type" value="Genomic_DNA"/>
</dbReference>
<reference evidence="11 12" key="1">
    <citation type="submission" date="2022-09" db="EMBL/GenBank/DDBJ databases">
        <authorList>
            <person name="Palmer J.M."/>
        </authorList>
    </citation>
    <scope>NUCLEOTIDE SEQUENCE [LARGE SCALE GENOMIC DNA]</scope>
    <source>
        <strain evidence="11 12">DSM 7382</strain>
    </source>
</reference>
<evidence type="ECO:0000256" key="2">
    <source>
        <dbReference type="ARBA" id="ARBA00005572"/>
    </source>
</evidence>
<dbReference type="InterPro" id="IPR012976">
    <property type="entry name" value="NOSIC"/>
</dbReference>
<dbReference type="InterPro" id="IPR019175">
    <property type="entry name" value="Prp31_C"/>
</dbReference>
<dbReference type="GO" id="GO:0003723">
    <property type="term" value="F:RNA binding"/>
    <property type="evidence" value="ECO:0007669"/>
    <property type="project" value="UniProtKB-KW"/>
</dbReference>
<evidence type="ECO:0000256" key="3">
    <source>
        <dbReference type="ARBA" id="ARBA00022664"/>
    </source>
</evidence>
<dbReference type="GO" id="GO:0046540">
    <property type="term" value="C:U4/U6 x U5 tri-snRNP complex"/>
    <property type="evidence" value="ECO:0007669"/>
    <property type="project" value="InterPro"/>
</dbReference>
<keyword evidence="3" id="KW-0507">mRNA processing</keyword>
<dbReference type="PANTHER" id="PTHR13904:SF0">
    <property type="entry name" value="U4_U6 SMALL NUCLEAR RIBONUCLEOPROTEIN PRP31"/>
    <property type="match status" value="1"/>
</dbReference>
<keyword evidence="12" id="KW-1185">Reference proteome</keyword>
<keyword evidence="5" id="KW-0694">RNA-binding</keyword>
<dbReference type="AlphaFoldDB" id="A0AAW0GQT4"/>